<reference evidence="11" key="3">
    <citation type="submission" date="2025-09" db="UniProtKB">
        <authorList>
            <consortium name="Ensembl"/>
        </authorList>
    </citation>
    <scope>IDENTIFICATION</scope>
</reference>
<dbReference type="GO" id="GO:0006508">
    <property type="term" value="P:proteolysis"/>
    <property type="evidence" value="ECO:0007669"/>
    <property type="project" value="UniProtKB-KW"/>
</dbReference>
<dbReference type="PRINTS" id="PR00480">
    <property type="entry name" value="ASTACIN"/>
</dbReference>
<dbReference type="InterPro" id="IPR024079">
    <property type="entry name" value="MetalloPept_cat_dom_sf"/>
</dbReference>
<dbReference type="PANTHER" id="PTHR10127">
    <property type="entry name" value="DISCOIDIN, CUB, EGF, LAMININ , AND ZINC METALLOPROTEASE DOMAIN CONTAINING"/>
    <property type="match status" value="1"/>
</dbReference>
<dbReference type="AlphaFoldDB" id="H3BIB2"/>
<feature type="binding site" evidence="8">
    <location>
        <position position="127"/>
    </location>
    <ligand>
        <name>Zn(2+)</name>
        <dbReference type="ChEBI" id="CHEBI:29105"/>
        <note>catalytic</note>
    </ligand>
</feature>
<dbReference type="EMBL" id="AFYH01005553">
    <property type="status" value="NOT_ANNOTATED_CDS"/>
    <property type="molecule type" value="Genomic_DNA"/>
</dbReference>
<keyword evidence="1 8" id="KW-0645">Protease</keyword>
<dbReference type="EMBL" id="AFYH01005554">
    <property type="status" value="NOT_ANNOTATED_CDS"/>
    <property type="molecule type" value="Genomic_DNA"/>
</dbReference>
<evidence type="ECO:0000313" key="12">
    <source>
        <dbReference type="Proteomes" id="UP000008672"/>
    </source>
</evidence>
<accession>H3BIB2</accession>
<evidence type="ECO:0000256" key="5">
    <source>
        <dbReference type="ARBA" id="ARBA00022833"/>
    </source>
</evidence>
<dbReference type="Ensembl" id="ENSLACT00000021774.1">
    <property type="protein sequence ID" value="ENSLACP00000021633.1"/>
    <property type="gene ID" value="ENSLACG00000019008.2"/>
</dbReference>
<reference evidence="11" key="2">
    <citation type="submission" date="2025-08" db="UniProtKB">
        <authorList>
            <consortium name="Ensembl"/>
        </authorList>
    </citation>
    <scope>IDENTIFICATION</scope>
</reference>
<dbReference type="Gene3D" id="3.40.390.10">
    <property type="entry name" value="Collagenase (Catalytic Domain)"/>
    <property type="match status" value="1"/>
</dbReference>
<comment type="cofactor">
    <cofactor evidence="8 9">
        <name>Zn(2+)</name>
        <dbReference type="ChEBI" id="CHEBI:29105"/>
    </cofactor>
    <text evidence="8 9">Binds 1 zinc ion per subunit.</text>
</comment>
<reference evidence="12" key="1">
    <citation type="submission" date="2011-08" db="EMBL/GenBank/DDBJ databases">
        <title>The draft genome of Latimeria chalumnae.</title>
        <authorList>
            <person name="Di Palma F."/>
            <person name="Alfoldi J."/>
            <person name="Johnson J."/>
            <person name="Berlin A."/>
            <person name="Gnerre S."/>
            <person name="Jaffe D."/>
            <person name="MacCallum I."/>
            <person name="Young S."/>
            <person name="Walker B.J."/>
            <person name="Lander E."/>
            <person name="Lindblad-Toh K."/>
        </authorList>
    </citation>
    <scope>NUCLEOTIDE SEQUENCE [LARGE SCALE GENOMIC DNA]</scope>
    <source>
        <strain evidence="12">Wild caught</strain>
    </source>
</reference>
<proteinExistence type="predicted"/>
<keyword evidence="12" id="KW-1185">Reference proteome</keyword>
<dbReference type="Pfam" id="PF01400">
    <property type="entry name" value="Astacin"/>
    <property type="match status" value="1"/>
</dbReference>
<sequence>PEGPLLEFGDIAKDPLGNADRCTSSRCRWPKSRNGKVKVPYVLSNTYNSDQRTVIKRAMNEFSRYTCIKFRPRRNERDYLAIQSRSGQFKRLSGRQGGQQIVSLQQYGCVYKGVVQHELIHALGFHHEQNRSDRDYYVTINYNNIIQGMEHNFRKVNTNNLGTTYDYYSVMHYGRYAFSKNRQPTIVPKPDPSVPIGQARTFDRVDIRKLNRLYKCCMMGPKLH</sequence>
<dbReference type="EC" id="3.4.24.-" evidence="9"/>
<keyword evidence="4 8" id="KW-0378">Hydrolase</keyword>
<evidence type="ECO:0000256" key="3">
    <source>
        <dbReference type="ARBA" id="ARBA00022729"/>
    </source>
</evidence>
<keyword evidence="2 8" id="KW-0479">Metal-binding</keyword>
<name>H3BIB2_LATCH</name>
<dbReference type="SUPFAM" id="SSF55486">
    <property type="entry name" value="Metalloproteases ('zincins'), catalytic domain"/>
    <property type="match status" value="1"/>
</dbReference>
<keyword evidence="5 8" id="KW-0862">Zinc</keyword>
<dbReference type="GO" id="GO:0008270">
    <property type="term" value="F:zinc ion binding"/>
    <property type="evidence" value="ECO:0007669"/>
    <property type="project" value="UniProtKB-UniRule"/>
</dbReference>
<keyword evidence="6 8" id="KW-0482">Metalloprotease</keyword>
<gene>
    <name evidence="11" type="primary">LOC102352173</name>
</gene>
<evidence type="ECO:0000256" key="8">
    <source>
        <dbReference type="PROSITE-ProRule" id="PRU01211"/>
    </source>
</evidence>
<protein>
    <recommendedName>
        <fullName evidence="9">Metalloendopeptidase</fullName>
        <ecNumber evidence="9">3.4.24.-</ecNumber>
    </recommendedName>
</protein>
<dbReference type="FunFam" id="3.40.390.10:FF:000040">
    <property type="entry name" value="Metalloendopeptidase"/>
    <property type="match status" value="1"/>
</dbReference>
<dbReference type="Bgee" id="ENSLACG00000019008">
    <property type="expression patterns" value="Expressed in pelvic fin and 4 other cell types or tissues"/>
</dbReference>
<feature type="domain" description="Peptidase M12A" evidence="10">
    <location>
        <begin position="18"/>
        <end position="217"/>
    </location>
</feature>
<dbReference type="PROSITE" id="PS51864">
    <property type="entry name" value="ASTACIN"/>
    <property type="match status" value="1"/>
</dbReference>
<dbReference type="Proteomes" id="UP000008672">
    <property type="component" value="Unassembled WGS sequence"/>
</dbReference>
<evidence type="ECO:0000256" key="1">
    <source>
        <dbReference type="ARBA" id="ARBA00022670"/>
    </source>
</evidence>
<evidence type="ECO:0000256" key="2">
    <source>
        <dbReference type="ARBA" id="ARBA00022723"/>
    </source>
</evidence>
<evidence type="ECO:0000259" key="10">
    <source>
        <dbReference type="PROSITE" id="PS51864"/>
    </source>
</evidence>
<dbReference type="GO" id="GO:0004222">
    <property type="term" value="F:metalloendopeptidase activity"/>
    <property type="evidence" value="ECO:0007669"/>
    <property type="project" value="UniProtKB-UniRule"/>
</dbReference>
<organism evidence="11 12">
    <name type="scientific">Latimeria chalumnae</name>
    <name type="common">Coelacanth</name>
    <dbReference type="NCBI Taxonomy" id="7897"/>
    <lineage>
        <taxon>Eukaryota</taxon>
        <taxon>Metazoa</taxon>
        <taxon>Chordata</taxon>
        <taxon>Craniata</taxon>
        <taxon>Vertebrata</taxon>
        <taxon>Euteleostomi</taxon>
        <taxon>Coelacanthiformes</taxon>
        <taxon>Coelacanthidae</taxon>
        <taxon>Latimeria</taxon>
    </lineage>
</organism>
<feature type="active site" evidence="8">
    <location>
        <position position="118"/>
    </location>
</feature>
<feature type="binding site" evidence="8">
    <location>
        <position position="121"/>
    </location>
    <ligand>
        <name>Zn(2+)</name>
        <dbReference type="ChEBI" id="CHEBI:29105"/>
        <note>catalytic</note>
    </ligand>
</feature>
<evidence type="ECO:0000256" key="4">
    <source>
        <dbReference type="ARBA" id="ARBA00022801"/>
    </source>
</evidence>
<evidence type="ECO:0000256" key="7">
    <source>
        <dbReference type="ARBA" id="ARBA00023157"/>
    </source>
</evidence>
<keyword evidence="7" id="KW-1015">Disulfide bond</keyword>
<dbReference type="PANTHER" id="PTHR10127:SF899">
    <property type="entry name" value="ASTACIN-LIKE METALLOENDOPEPTIDASE-RELATED"/>
    <property type="match status" value="1"/>
</dbReference>
<dbReference type="HOGENOM" id="CLU_017286_2_1_1"/>
<comment type="caution">
    <text evidence="8">Lacks conserved residue(s) required for the propagation of feature annotation.</text>
</comment>
<evidence type="ECO:0000256" key="6">
    <source>
        <dbReference type="ARBA" id="ARBA00023049"/>
    </source>
</evidence>
<dbReference type="GeneTree" id="ENSGT00940000161051"/>
<keyword evidence="3" id="KW-0732">Signal</keyword>
<evidence type="ECO:0000313" key="11">
    <source>
        <dbReference type="Ensembl" id="ENSLACP00000021633.1"/>
    </source>
</evidence>
<dbReference type="InterPro" id="IPR006026">
    <property type="entry name" value="Peptidase_Metallo"/>
</dbReference>
<evidence type="ECO:0000256" key="9">
    <source>
        <dbReference type="RuleBase" id="RU361183"/>
    </source>
</evidence>
<feature type="binding site" evidence="8">
    <location>
        <position position="117"/>
    </location>
    <ligand>
        <name>Zn(2+)</name>
        <dbReference type="ChEBI" id="CHEBI:29105"/>
        <note>catalytic</note>
    </ligand>
</feature>
<dbReference type="InterPro" id="IPR001506">
    <property type="entry name" value="Peptidase_M12A"/>
</dbReference>
<dbReference type="SMART" id="SM00235">
    <property type="entry name" value="ZnMc"/>
    <property type="match status" value="1"/>
</dbReference>